<evidence type="ECO:0000313" key="3">
    <source>
        <dbReference type="Proteomes" id="UP001175226"/>
    </source>
</evidence>
<proteinExistence type="predicted"/>
<evidence type="ECO:0000313" key="2">
    <source>
        <dbReference type="EMBL" id="KAK0444128.1"/>
    </source>
</evidence>
<protein>
    <recommendedName>
        <fullName evidence="1">F-box domain-containing protein</fullName>
    </recommendedName>
</protein>
<feature type="domain" description="F-box" evidence="1">
    <location>
        <begin position="18"/>
        <end position="63"/>
    </location>
</feature>
<dbReference type="Proteomes" id="UP001175226">
    <property type="component" value="Unassembled WGS sequence"/>
</dbReference>
<dbReference type="SUPFAM" id="SSF81383">
    <property type="entry name" value="F-box domain"/>
    <property type="match status" value="1"/>
</dbReference>
<name>A0AA39JK50_9AGAR</name>
<dbReference type="PROSITE" id="PS50181">
    <property type="entry name" value="FBOX"/>
    <property type="match status" value="1"/>
</dbReference>
<reference evidence="2" key="1">
    <citation type="submission" date="2023-06" db="EMBL/GenBank/DDBJ databases">
        <authorList>
            <consortium name="Lawrence Berkeley National Laboratory"/>
            <person name="Ahrendt S."/>
            <person name="Sahu N."/>
            <person name="Indic B."/>
            <person name="Wong-Bajracharya J."/>
            <person name="Merenyi Z."/>
            <person name="Ke H.-M."/>
            <person name="Monk M."/>
            <person name="Kocsube S."/>
            <person name="Drula E."/>
            <person name="Lipzen A."/>
            <person name="Balint B."/>
            <person name="Henrissat B."/>
            <person name="Andreopoulos B."/>
            <person name="Martin F.M."/>
            <person name="Harder C.B."/>
            <person name="Rigling D."/>
            <person name="Ford K.L."/>
            <person name="Foster G.D."/>
            <person name="Pangilinan J."/>
            <person name="Papanicolaou A."/>
            <person name="Barry K."/>
            <person name="LaButti K."/>
            <person name="Viragh M."/>
            <person name="Koriabine M."/>
            <person name="Yan M."/>
            <person name="Riley R."/>
            <person name="Champramary S."/>
            <person name="Plett K.L."/>
            <person name="Tsai I.J."/>
            <person name="Slot J."/>
            <person name="Sipos G."/>
            <person name="Plett J."/>
            <person name="Nagy L.G."/>
            <person name="Grigoriev I.V."/>
        </authorList>
    </citation>
    <scope>NUCLEOTIDE SEQUENCE</scope>
    <source>
        <strain evidence="2">FPL87.14</strain>
    </source>
</reference>
<dbReference type="Pfam" id="PF00646">
    <property type="entry name" value="F-box"/>
    <property type="match status" value="1"/>
</dbReference>
<keyword evidence="3" id="KW-1185">Reference proteome</keyword>
<comment type="caution">
    <text evidence="2">The sequence shown here is derived from an EMBL/GenBank/DDBJ whole genome shotgun (WGS) entry which is preliminary data.</text>
</comment>
<organism evidence="2 3">
    <name type="scientific">Armillaria borealis</name>
    <dbReference type="NCBI Taxonomy" id="47425"/>
    <lineage>
        <taxon>Eukaryota</taxon>
        <taxon>Fungi</taxon>
        <taxon>Dikarya</taxon>
        <taxon>Basidiomycota</taxon>
        <taxon>Agaricomycotina</taxon>
        <taxon>Agaricomycetes</taxon>
        <taxon>Agaricomycetidae</taxon>
        <taxon>Agaricales</taxon>
        <taxon>Marasmiineae</taxon>
        <taxon>Physalacriaceae</taxon>
        <taxon>Armillaria</taxon>
    </lineage>
</organism>
<dbReference type="SUPFAM" id="SSF52047">
    <property type="entry name" value="RNI-like"/>
    <property type="match status" value="1"/>
</dbReference>
<dbReference type="Gene3D" id="3.80.10.10">
    <property type="entry name" value="Ribonuclease Inhibitor"/>
    <property type="match status" value="1"/>
</dbReference>
<evidence type="ECO:0000259" key="1">
    <source>
        <dbReference type="PROSITE" id="PS50181"/>
    </source>
</evidence>
<dbReference type="AlphaFoldDB" id="A0AA39JK50"/>
<sequence>MPLSTIFDVAVLPPRPSDFMLLQLPVELLLKISELLNHGSQKNLRLVCKSLNDAAIELVFATFSITFTEDALLSDRAMLKALAMHTTDIWRYVKVLRLVQSPRLVSPFANGKMPQKSIRDVASGLYKAIASLENITTVDWFSVKPVDDTIIGAVISSICRLPSLRTFILYMANRMRSQLPRFHLKNLTSLDLSFSGPSWDEFLRDSLPGILENCPDLSFLSLADHTAGPATTLGSLFQNLRRPLRLESLVLCKIRVPPSIILVPHFQFLTVLGVAPSGMIPPKFWSGLHNVHLRSLNIDDVNAELLEYLLSYTGVEEFRFQVPEDNAEYDELGTKFFSQVLPHHSATLRILNIRPRFEGMWSFQESAMLPILQCRNLVSLWVSLRFSDISDPTGPGVVAYLLHSLKLLPDVSTLYLECPMSFSPRFPPTTDSRWKGKHMLGQAIEAVNTIPNQDPYRALQIRVEPFGGKYRAHWNVESGFSAFYAETHDTDGITVRIPLHI</sequence>
<dbReference type="InterPro" id="IPR036047">
    <property type="entry name" value="F-box-like_dom_sf"/>
</dbReference>
<dbReference type="EMBL" id="JAUEPT010000020">
    <property type="protein sequence ID" value="KAK0444128.1"/>
    <property type="molecule type" value="Genomic_DNA"/>
</dbReference>
<dbReference type="InterPro" id="IPR032675">
    <property type="entry name" value="LRR_dom_sf"/>
</dbReference>
<gene>
    <name evidence="2" type="ORF">EV421DRAFT_1802317</name>
</gene>
<dbReference type="InterPro" id="IPR001810">
    <property type="entry name" value="F-box_dom"/>
</dbReference>
<accession>A0AA39JK50</accession>